<name>A0A0E3L1P1_METTE</name>
<protein>
    <submittedName>
        <fullName evidence="2">Transcriptional regulator, TrmB family</fullName>
    </submittedName>
</protein>
<evidence type="ECO:0000259" key="1">
    <source>
        <dbReference type="Pfam" id="PF01978"/>
    </source>
</evidence>
<gene>
    <name evidence="2" type="ORF">MSTHC_2293</name>
</gene>
<feature type="domain" description="Transcription regulator TrmB N-terminal" evidence="1">
    <location>
        <begin position="2"/>
        <end position="63"/>
    </location>
</feature>
<dbReference type="PANTHER" id="PTHR34293">
    <property type="entry name" value="HTH-TYPE TRANSCRIPTIONAL REGULATOR TRMBL2"/>
    <property type="match status" value="1"/>
</dbReference>
<evidence type="ECO:0000313" key="3">
    <source>
        <dbReference type="Proteomes" id="UP000056925"/>
    </source>
</evidence>
<dbReference type="KEGG" id="mthe:MSTHC_2293"/>
<dbReference type="Gene3D" id="1.10.10.10">
    <property type="entry name" value="Winged helix-like DNA-binding domain superfamily/Winged helix DNA-binding domain"/>
    <property type="match status" value="1"/>
</dbReference>
<dbReference type="RefSeq" id="WP_231588207.1">
    <property type="nucleotide sequence ID" value="NZ_CP009502.1"/>
</dbReference>
<dbReference type="PANTHER" id="PTHR34293:SF1">
    <property type="entry name" value="HTH-TYPE TRANSCRIPTIONAL REGULATOR TRMBL2"/>
    <property type="match status" value="1"/>
</dbReference>
<sequence length="83" mass="9211">MTAYEAAAYLSLLKFGVSGANSICKDADVPYGKIYTVLESLAGKGFVEIQVSRPKKFRAVDPEIALNSFFEKRKFEAERDIEA</sequence>
<dbReference type="EMBL" id="CP009502">
    <property type="protein sequence ID" value="AKB16611.1"/>
    <property type="molecule type" value="Genomic_DNA"/>
</dbReference>
<reference evidence="2 3" key="1">
    <citation type="submission" date="2014-07" db="EMBL/GenBank/DDBJ databases">
        <title>Methanogenic archaea and the global carbon cycle.</title>
        <authorList>
            <person name="Henriksen J.R."/>
            <person name="Luke J."/>
            <person name="Reinhart S."/>
            <person name="Benedict M.N."/>
            <person name="Youngblut N.D."/>
            <person name="Metcalf M.E."/>
            <person name="Whitaker R.J."/>
            <person name="Metcalf W.W."/>
        </authorList>
    </citation>
    <scope>NUCLEOTIDE SEQUENCE [LARGE SCALE GENOMIC DNA]</scope>
    <source>
        <strain evidence="2 3">CHTI-55</strain>
    </source>
</reference>
<proteinExistence type="predicted"/>
<organism evidence="2 3">
    <name type="scientific">Methanosarcina thermophila CHTI-55</name>
    <dbReference type="NCBI Taxonomy" id="1434121"/>
    <lineage>
        <taxon>Archaea</taxon>
        <taxon>Methanobacteriati</taxon>
        <taxon>Methanobacteriota</taxon>
        <taxon>Stenosarchaea group</taxon>
        <taxon>Methanomicrobia</taxon>
        <taxon>Methanosarcinales</taxon>
        <taxon>Methanosarcinaceae</taxon>
        <taxon>Methanosarcina</taxon>
    </lineage>
</organism>
<dbReference type="InterPro" id="IPR036388">
    <property type="entry name" value="WH-like_DNA-bd_sf"/>
</dbReference>
<dbReference type="Pfam" id="PF01978">
    <property type="entry name" value="TrmB"/>
    <property type="match status" value="1"/>
</dbReference>
<dbReference type="InterPro" id="IPR002831">
    <property type="entry name" value="Tscrpt_reg_TrmB_N"/>
</dbReference>
<accession>A0A0E3L1P1</accession>
<dbReference type="PATRIC" id="fig|1434121.4.peg.2780"/>
<dbReference type="Proteomes" id="UP000056925">
    <property type="component" value="Chromosome"/>
</dbReference>
<dbReference type="AlphaFoldDB" id="A0A0E3L1P1"/>
<dbReference type="GeneID" id="75279317"/>
<evidence type="ECO:0000313" key="2">
    <source>
        <dbReference type="EMBL" id="AKB16611.1"/>
    </source>
</evidence>
<dbReference type="HOGENOM" id="CLU_2534738_0_0_2"/>
<dbReference type="InterPro" id="IPR051797">
    <property type="entry name" value="TrmB-like"/>
</dbReference>